<comment type="caution">
    <text evidence="2">The sequence shown here is derived from an EMBL/GenBank/DDBJ whole genome shotgun (WGS) entry which is preliminary data.</text>
</comment>
<protein>
    <submittedName>
        <fullName evidence="2">Uncharacterized protein</fullName>
    </submittedName>
</protein>
<proteinExistence type="predicted"/>
<gene>
    <name evidence="2" type="ORF">E2C01_062349</name>
</gene>
<keyword evidence="3" id="KW-1185">Reference proteome</keyword>
<sequence length="108" mass="11408">MHPTIHLAALPSTFAAIHPSNHPSSQSSTIFCSYSSIQPSPPVLTQHRHGPAGRLCPEARVFGDHLTAVASRGGGREARQGECHVLVTPEHLLPGMGGREDGETKGVD</sequence>
<dbReference type="AlphaFoldDB" id="A0A5B7HAV5"/>
<evidence type="ECO:0000256" key="1">
    <source>
        <dbReference type="SAM" id="MobiDB-lite"/>
    </source>
</evidence>
<dbReference type="Proteomes" id="UP000324222">
    <property type="component" value="Unassembled WGS sequence"/>
</dbReference>
<evidence type="ECO:0000313" key="2">
    <source>
        <dbReference type="EMBL" id="MPC68152.1"/>
    </source>
</evidence>
<dbReference type="EMBL" id="VSRR010027381">
    <property type="protein sequence ID" value="MPC68152.1"/>
    <property type="molecule type" value="Genomic_DNA"/>
</dbReference>
<feature type="region of interest" description="Disordered" evidence="1">
    <location>
        <begin position="89"/>
        <end position="108"/>
    </location>
</feature>
<evidence type="ECO:0000313" key="3">
    <source>
        <dbReference type="Proteomes" id="UP000324222"/>
    </source>
</evidence>
<reference evidence="2 3" key="1">
    <citation type="submission" date="2019-05" db="EMBL/GenBank/DDBJ databases">
        <title>Another draft genome of Portunus trituberculatus and its Hox gene families provides insights of decapod evolution.</title>
        <authorList>
            <person name="Jeong J.-H."/>
            <person name="Song I."/>
            <person name="Kim S."/>
            <person name="Choi T."/>
            <person name="Kim D."/>
            <person name="Ryu S."/>
            <person name="Kim W."/>
        </authorList>
    </citation>
    <scope>NUCLEOTIDE SEQUENCE [LARGE SCALE GENOMIC DNA]</scope>
    <source>
        <tissue evidence="2">Muscle</tissue>
    </source>
</reference>
<accession>A0A5B7HAV5</accession>
<name>A0A5B7HAV5_PORTR</name>
<feature type="compositionally biased region" description="Basic and acidic residues" evidence="1">
    <location>
        <begin position="98"/>
        <end position="108"/>
    </location>
</feature>
<organism evidence="2 3">
    <name type="scientific">Portunus trituberculatus</name>
    <name type="common">Swimming crab</name>
    <name type="synonym">Neptunus trituberculatus</name>
    <dbReference type="NCBI Taxonomy" id="210409"/>
    <lineage>
        <taxon>Eukaryota</taxon>
        <taxon>Metazoa</taxon>
        <taxon>Ecdysozoa</taxon>
        <taxon>Arthropoda</taxon>
        <taxon>Crustacea</taxon>
        <taxon>Multicrustacea</taxon>
        <taxon>Malacostraca</taxon>
        <taxon>Eumalacostraca</taxon>
        <taxon>Eucarida</taxon>
        <taxon>Decapoda</taxon>
        <taxon>Pleocyemata</taxon>
        <taxon>Brachyura</taxon>
        <taxon>Eubrachyura</taxon>
        <taxon>Portunoidea</taxon>
        <taxon>Portunidae</taxon>
        <taxon>Portuninae</taxon>
        <taxon>Portunus</taxon>
    </lineage>
</organism>